<dbReference type="GO" id="GO:0042180">
    <property type="term" value="P:ketone metabolic process"/>
    <property type="evidence" value="ECO:0007669"/>
    <property type="project" value="UniProtKB-ARBA"/>
</dbReference>
<evidence type="ECO:0000256" key="3">
    <source>
        <dbReference type="ARBA" id="ARBA00023002"/>
    </source>
</evidence>
<feature type="compositionally biased region" description="Polar residues" evidence="9">
    <location>
        <begin position="306"/>
        <end position="315"/>
    </location>
</feature>
<evidence type="ECO:0000256" key="5">
    <source>
        <dbReference type="ARBA" id="ARBA00051098"/>
    </source>
</evidence>
<comment type="caution">
    <text evidence="11">The sequence shown here is derived from an EMBL/GenBank/DDBJ whole genome shotgun (WGS) entry which is preliminary data.</text>
</comment>
<evidence type="ECO:0000313" key="11">
    <source>
        <dbReference type="EMBL" id="KAH3662422.1"/>
    </source>
</evidence>
<accession>A0A9P8NZL1</accession>
<dbReference type="SUPFAM" id="SSF51430">
    <property type="entry name" value="NAD(P)-linked oxidoreductase"/>
    <property type="match status" value="1"/>
</dbReference>
<dbReference type="PANTHER" id="PTHR43827:SF3">
    <property type="entry name" value="NADP-DEPENDENT OXIDOREDUCTASE DOMAIN-CONTAINING PROTEIN"/>
    <property type="match status" value="1"/>
</dbReference>
<dbReference type="InterPro" id="IPR036812">
    <property type="entry name" value="NAD(P)_OxRdtase_dom_sf"/>
</dbReference>
<keyword evidence="3" id="KW-0560">Oxidoreductase</keyword>
<evidence type="ECO:0000256" key="6">
    <source>
        <dbReference type="ARBA" id="ARBA00066965"/>
    </source>
</evidence>
<evidence type="ECO:0000256" key="9">
    <source>
        <dbReference type="SAM" id="MobiDB-lite"/>
    </source>
</evidence>
<evidence type="ECO:0000256" key="1">
    <source>
        <dbReference type="ARBA" id="ARBA00007905"/>
    </source>
</evidence>
<dbReference type="InterPro" id="IPR044494">
    <property type="entry name" value="AKR3C2/3"/>
</dbReference>
<feature type="region of interest" description="Disordered" evidence="9">
    <location>
        <begin position="301"/>
        <end position="333"/>
    </location>
</feature>
<dbReference type="OrthoDB" id="416253at2759"/>
<feature type="compositionally biased region" description="Polar residues" evidence="9">
    <location>
        <begin position="324"/>
        <end position="333"/>
    </location>
</feature>
<evidence type="ECO:0000256" key="4">
    <source>
        <dbReference type="ARBA" id="ARBA00050878"/>
    </source>
</evidence>
<dbReference type="EC" id="1.1.1.358" evidence="6"/>
<protein>
    <recommendedName>
        <fullName evidence="7">2-dehydropantolactone reductase</fullName>
        <ecNumber evidence="6">1.1.1.358</ecNumber>
    </recommendedName>
    <alternativeName>
        <fullName evidence="7">2-dehydropantolactone reductase</fullName>
    </alternativeName>
    <alternativeName>
        <fullName evidence="8">Ketopantoyl-lactone reductase</fullName>
    </alternativeName>
</protein>
<dbReference type="AlphaFoldDB" id="A0A9P8NZL1"/>
<dbReference type="Proteomes" id="UP000769157">
    <property type="component" value="Unassembled WGS sequence"/>
</dbReference>
<dbReference type="FunFam" id="3.20.20.100:FF:000002">
    <property type="entry name" value="2,5-diketo-D-gluconic acid reductase A"/>
    <property type="match status" value="1"/>
</dbReference>
<dbReference type="GeneID" id="70237638"/>
<name>A0A9P8NZL1_9ASCO</name>
<feature type="domain" description="NADP-dependent oxidoreductase" evidence="10">
    <location>
        <begin position="14"/>
        <end position="284"/>
    </location>
</feature>
<dbReference type="GO" id="GO:0016652">
    <property type="term" value="F:oxidoreductase activity, acting on NAD(P)H as acceptor"/>
    <property type="evidence" value="ECO:0007669"/>
    <property type="project" value="InterPro"/>
</dbReference>
<keyword evidence="2" id="KW-0521">NADP</keyword>
<keyword evidence="12" id="KW-1185">Reference proteome</keyword>
<gene>
    <name evidence="11" type="ORF">OGAPHI_005674</name>
</gene>
<comment type="catalytic activity">
    <reaction evidence="5">
        <text>isatin + NADPH + H(+) = 3-hydroxyindolin-2-one + NADP(+)</text>
        <dbReference type="Rhea" id="RHEA:68608"/>
        <dbReference type="ChEBI" id="CHEBI:15378"/>
        <dbReference type="ChEBI" id="CHEBI:27539"/>
        <dbReference type="ChEBI" id="CHEBI:28536"/>
        <dbReference type="ChEBI" id="CHEBI:57783"/>
        <dbReference type="ChEBI" id="CHEBI:58349"/>
    </reaction>
</comment>
<comment type="similarity">
    <text evidence="1">Belongs to the aldo/keto reductase family.</text>
</comment>
<dbReference type="RefSeq" id="XP_046059511.1">
    <property type="nucleotide sequence ID" value="XM_046206880.1"/>
</dbReference>
<dbReference type="GO" id="GO:0047011">
    <property type="term" value="F:2-dehydropantolactone reductase (A-specific) activity"/>
    <property type="evidence" value="ECO:0007669"/>
    <property type="project" value="UniProtKB-ARBA"/>
</dbReference>
<dbReference type="Gene3D" id="3.20.20.100">
    <property type="entry name" value="NADP-dependent oxidoreductase domain"/>
    <property type="match status" value="1"/>
</dbReference>
<evidence type="ECO:0000256" key="7">
    <source>
        <dbReference type="ARBA" id="ARBA00079693"/>
    </source>
</evidence>
<reference evidence="11" key="2">
    <citation type="submission" date="2021-01" db="EMBL/GenBank/DDBJ databases">
        <authorList>
            <person name="Schikora-Tamarit M.A."/>
        </authorList>
    </citation>
    <scope>NUCLEOTIDE SEQUENCE</scope>
    <source>
        <strain evidence="11">CBS6075</strain>
    </source>
</reference>
<dbReference type="PROSITE" id="PS00062">
    <property type="entry name" value="ALDOKETO_REDUCTASE_2"/>
    <property type="match status" value="1"/>
</dbReference>
<evidence type="ECO:0000256" key="8">
    <source>
        <dbReference type="ARBA" id="ARBA00081322"/>
    </source>
</evidence>
<evidence type="ECO:0000313" key="12">
    <source>
        <dbReference type="Proteomes" id="UP000769157"/>
    </source>
</evidence>
<comment type="catalytic activity">
    <reaction evidence="4">
        <text>(R)-pantolactone + NADP(+) = 2-dehydropantolactone + NADPH + H(+)</text>
        <dbReference type="Rhea" id="RHEA:18981"/>
        <dbReference type="ChEBI" id="CHEBI:15378"/>
        <dbReference type="ChEBI" id="CHEBI:16719"/>
        <dbReference type="ChEBI" id="CHEBI:18395"/>
        <dbReference type="ChEBI" id="CHEBI:57783"/>
        <dbReference type="ChEBI" id="CHEBI:58349"/>
        <dbReference type="EC" id="1.1.1.358"/>
    </reaction>
</comment>
<dbReference type="InterPro" id="IPR023210">
    <property type="entry name" value="NADP_OxRdtase_dom"/>
</dbReference>
<proteinExistence type="inferred from homology"/>
<reference evidence="11" key="1">
    <citation type="journal article" date="2021" name="Open Biol.">
        <title>Shared evolutionary footprints suggest mitochondrial oxidative damage underlies multiple complex I losses in fungi.</title>
        <authorList>
            <person name="Schikora-Tamarit M.A."/>
            <person name="Marcet-Houben M."/>
            <person name="Nosek J."/>
            <person name="Gabaldon T."/>
        </authorList>
    </citation>
    <scope>NUCLEOTIDE SEQUENCE</scope>
    <source>
        <strain evidence="11">CBS6075</strain>
    </source>
</reference>
<dbReference type="CDD" id="cd19120">
    <property type="entry name" value="AKR_AKR3C2-3"/>
    <property type="match status" value="1"/>
</dbReference>
<dbReference type="InterPro" id="IPR018170">
    <property type="entry name" value="Aldo/ket_reductase_CS"/>
</dbReference>
<evidence type="ECO:0000259" key="10">
    <source>
        <dbReference type="Pfam" id="PF00248"/>
    </source>
</evidence>
<dbReference type="InterPro" id="IPR020471">
    <property type="entry name" value="AKR"/>
</dbReference>
<evidence type="ECO:0000256" key="2">
    <source>
        <dbReference type="ARBA" id="ARBA00022857"/>
    </source>
</evidence>
<sequence>MPIPKTSSGIPKLAFGCGTYYYKYGNNTVDEKLVAMIKATLAKGVVHIDSAEVYNVDKELGLALAESHLPREDYFITDKYFAGTSSYDARSKEANPYLHLKAFLERVNIPYVDLYLLHSPFIKKETHGFSLSESWKFMEQCKREGLAKRIGVSNFAIEHLEEILKVANEKPEVNQIEYNAYLQNQSPGIVEFSQKNGILLEAYSPLGPITKGDKTSGVGKEFDDYLTSLESKYGKTKTQILLNWVEKKGIIPITTTSKESRLDEFLDVFSFDLTPEEVETITKIGAQYKPPLRQHWVPEYGKYDNFRQTQNPTTTDQEKRRLQSRSTSSDPCTTSALAVDRQDVLIAELAAGAACSSSDTVVSIVSMAISRCSTQDLDKHPRNEMSVSSFKSPITELSSDLESWNRAPPLVYSRAPLAAKRANLAFWREVLIGNGRW</sequence>
<dbReference type="EMBL" id="JAEUBE010000378">
    <property type="protein sequence ID" value="KAH3662422.1"/>
    <property type="molecule type" value="Genomic_DNA"/>
</dbReference>
<organism evidence="11 12">
    <name type="scientific">Ogataea philodendri</name>
    <dbReference type="NCBI Taxonomy" id="1378263"/>
    <lineage>
        <taxon>Eukaryota</taxon>
        <taxon>Fungi</taxon>
        <taxon>Dikarya</taxon>
        <taxon>Ascomycota</taxon>
        <taxon>Saccharomycotina</taxon>
        <taxon>Pichiomycetes</taxon>
        <taxon>Pichiales</taxon>
        <taxon>Pichiaceae</taxon>
        <taxon>Ogataea</taxon>
    </lineage>
</organism>
<dbReference type="Pfam" id="PF00248">
    <property type="entry name" value="Aldo_ket_red"/>
    <property type="match status" value="1"/>
</dbReference>
<dbReference type="PRINTS" id="PR00069">
    <property type="entry name" value="ALDKETRDTASE"/>
</dbReference>
<dbReference type="PANTHER" id="PTHR43827">
    <property type="entry name" value="2,5-DIKETO-D-GLUCONIC ACID REDUCTASE"/>
    <property type="match status" value="1"/>
</dbReference>